<dbReference type="GO" id="GO:0042393">
    <property type="term" value="F:histone binding"/>
    <property type="evidence" value="ECO:0007669"/>
    <property type="project" value="TreeGrafter"/>
</dbReference>
<dbReference type="PANTHER" id="PTHR15081:SF1">
    <property type="entry name" value="NUCLEAR AUTOANTIGENIC SPERM PROTEIN"/>
    <property type="match status" value="1"/>
</dbReference>
<dbReference type="InterPro" id="IPR051730">
    <property type="entry name" value="NASP-like"/>
</dbReference>
<keyword evidence="2" id="KW-0802">TPR repeat</keyword>
<evidence type="ECO:0000256" key="1">
    <source>
        <dbReference type="ARBA" id="ARBA00022737"/>
    </source>
</evidence>
<dbReference type="GO" id="GO:0034080">
    <property type="term" value="P:CENP-A containing chromatin assembly"/>
    <property type="evidence" value="ECO:0007669"/>
    <property type="project" value="TreeGrafter"/>
</dbReference>
<dbReference type="Gene3D" id="1.25.40.180">
    <property type="match status" value="1"/>
</dbReference>
<protein>
    <submittedName>
        <fullName evidence="4">Uncharacterized protein</fullName>
    </submittedName>
</protein>
<feature type="compositionally biased region" description="Acidic residues" evidence="3">
    <location>
        <begin position="32"/>
        <end position="41"/>
    </location>
</feature>
<keyword evidence="5" id="KW-1185">Reference proteome</keyword>
<dbReference type="GO" id="GO:0005654">
    <property type="term" value="C:nucleoplasm"/>
    <property type="evidence" value="ECO:0007669"/>
    <property type="project" value="TreeGrafter"/>
</dbReference>
<evidence type="ECO:0000313" key="5">
    <source>
        <dbReference type="Proteomes" id="UP000604825"/>
    </source>
</evidence>
<name>A0A811NEX5_9POAL</name>
<evidence type="ECO:0000256" key="2">
    <source>
        <dbReference type="ARBA" id="ARBA00022803"/>
    </source>
</evidence>
<feature type="region of interest" description="Disordered" evidence="3">
    <location>
        <begin position="401"/>
        <end position="436"/>
    </location>
</feature>
<dbReference type="GO" id="GO:0006335">
    <property type="term" value="P:DNA replication-dependent chromatin assembly"/>
    <property type="evidence" value="ECO:0007669"/>
    <property type="project" value="TreeGrafter"/>
</dbReference>
<organism evidence="4 5">
    <name type="scientific">Miscanthus lutarioriparius</name>
    <dbReference type="NCBI Taxonomy" id="422564"/>
    <lineage>
        <taxon>Eukaryota</taxon>
        <taxon>Viridiplantae</taxon>
        <taxon>Streptophyta</taxon>
        <taxon>Embryophyta</taxon>
        <taxon>Tracheophyta</taxon>
        <taxon>Spermatophyta</taxon>
        <taxon>Magnoliopsida</taxon>
        <taxon>Liliopsida</taxon>
        <taxon>Poales</taxon>
        <taxon>Poaceae</taxon>
        <taxon>PACMAD clade</taxon>
        <taxon>Panicoideae</taxon>
        <taxon>Andropogonodae</taxon>
        <taxon>Andropogoneae</taxon>
        <taxon>Saccharinae</taxon>
        <taxon>Miscanthus</taxon>
    </lineage>
</organism>
<evidence type="ECO:0000256" key="3">
    <source>
        <dbReference type="SAM" id="MobiDB-lite"/>
    </source>
</evidence>
<proteinExistence type="predicted"/>
<dbReference type="OrthoDB" id="5587616at2759"/>
<dbReference type="Proteomes" id="UP000604825">
    <property type="component" value="Unassembled WGS sequence"/>
</dbReference>
<comment type="caution">
    <text evidence="4">The sequence shown here is derived from an EMBL/GenBank/DDBJ whole genome shotgun (WGS) entry which is preliminary data.</text>
</comment>
<sequence>MASSSENTGTPLEEEQPQAPPTPNPEPTEAAAPDEAEEEPQTLERPQELFDRGAKAIEDKDFVEAVDCLSQALEIRTSHYGELALECASTYFKYPREAEKIFVPKAFSKIQNLETSDFKDKCYGFFFFCYTYNLQAWAFQRHFNCFSYTIVNGKVEIALLEMSNICRNCRFPISSGRRQIFVERSPRHLKSTNFPIPQLSRSLVINDEEVKDGLIEELKTVNLSKFVSEAVSYICAAKLRSTDIQAAVQLQSLLLVAQGTCFHNQIGLDGFGGCSLSLEEVDVIGVVFRKRSIRAKLLEMLPIVIVCPNGPGAQYPTAGVEDEELASLRVRGSGGPITDGYTKGFGGDRRDTTMVAPETAVGQGSGGAARLGGGRGQLGGAGGGFTTTGVVYGGSVIRGGQGRRAMVGGGRRDEAAGGESRSPGAAVPEPAGRGQQ</sequence>
<reference evidence="4" key="1">
    <citation type="submission" date="2020-10" db="EMBL/GenBank/DDBJ databases">
        <authorList>
            <person name="Han B."/>
            <person name="Lu T."/>
            <person name="Zhao Q."/>
            <person name="Huang X."/>
            <person name="Zhao Y."/>
        </authorList>
    </citation>
    <scope>NUCLEOTIDE SEQUENCE</scope>
</reference>
<evidence type="ECO:0000313" key="4">
    <source>
        <dbReference type="EMBL" id="CAD6220776.1"/>
    </source>
</evidence>
<accession>A0A811NEX5</accession>
<dbReference type="PANTHER" id="PTHR15081">
    <property type="entry name" value="NUCLEAR AUTOANTIGENIC SPERM PROTEIN NASP -RELATED"/>
    <property type="match status" value="1"/>
</dbReference>
<gene>
    <name evidence="4" type="ORF">NCGR_LOCUS14203</name>
</gene>
<dbReference type="EMBL" id="CAJGYO010000003">
    <property type="protein sequence ID" value="CAD6220776.1"/>
    <property type="molecule type" value="Genomic_DNA"/>
</dbReference>
<keyword evidence="1" id="KW-0677">Repeat</keyword>
<feature type="region of interest" description="Disordered" evidence="3">
    <location>
        <begin position="1"/>
        <end position="48"/>
    </location>
</feature>
<dbReference type="AlphaFoldDB" id="A0A811NEX5"/>